<name>A0AAV3M9M6_9GAMM</name>
<evidence type="ECO:0000313" key="1">
    <source>
        <dbReference type="EMBL" id="EUD12435.1"/>
    </source>
</evidence>
<dbReference type="RefSeq" id="WP_036960078.1">
    <property type="nucleotide sequence ID" value="NZ_JALD01000019.1"/>
</dbReference>
<gene>
    <name evidence="1" type="ORF">HMPREF1563_3534</name>
</gene>
<dbReference type="Proteomes" id="UP000022311">
    <property type="component" value="Unassembled WGS sequence"/>
</dbReference>
<organism evidence="1 2">
    <name type="scientific">Providencia alcalifaciens 205/92</name>
    <dbReference type="NCBI Taxonomy" id="1256988"/>
    <lineage>
        <taxon>Bacteria</taxon>
        <taxon>Pseudomonadati</taxon>
        <taxon>Pseudomonadota</taxon>
        <taxon>Gammaproteobacteria</taxon>
        <taxon>Enterobacterales</taxon>
        <taxon>Morganellaceae</taxon>
        <taxon>Providencia</taxon>
    </lineage>
</organism>
<dbReference type="AlphaFoldDB" id="A0AAV3M9M6"/>
<comment type="caution">
    <text evidence="1">The sequence shown here is derived from an EMBL/GenBank/DDBJ whole genome shotgun (WGS) entry which is preliminary data.</text>
</comment>
<dbReference type="EMBL" id="JALD01000019">
    <property type="protein sequence ID" value="EUD12435.1"/>
    <property type="molecule type" value="Genomic_DNA"/>
</dbReference>
<dbReference type="Gene3D" id="1.10.510.10">
    <property type="entry name" value="Transferase(Phosphotransferase) domain 1"/>
    <property type="match status" value="1"/>
</dbReference>
<sequence>MSKVESFNPDAKNKFMTLMVKMIAKGCPPNDLSEGNFLYAPKSGLFYPVDIGKKESNHIDQGGLHYLLDFIDSKTK</sequence>
<protein>
    <submittedName>
        <fullName evidence="1">Uncharacterized protein</fullName>
    </submittedName>
</protein>
<evidence type="ECO:0000313" key="2">
    <source>
        <dbReference type="Proteomes" id="UP000022311"/>
    </source>
</evidence>
<accession>A0AAV3M9M6</accession>
<proteinExistence type="predicted"/>
<reference evidence="1 2" key="1">
    <citation type="submission" date="2014-01" db="EMBL/GenBank/DDBJ databases">
        <authorList>
            <person name="Durkin A.S."/>
            <person name="McCorrison J."/>
            <person name="Torralba M."/>
            <person name="Gillis M."/>
            <person name="Haft D.H."/>
            <person name="Methe B."/>
            <person name="Sutton G."/>
            <person name="Nelson K.E."/>
        </authorList>
    </citation>
    <scope>NUCLEOTIDE SEQUENCE [LARGE SCALE GENOMIC DNA]</scope>
    <source>
        <strain evidence="1 2">205/92</strain>
    </source>
</reference>